<evidence type="ECO:0000313" key="2">
    <source>
        <dbReference type="EMBL" id="SDX76101.1"/>
    </source>
</evidence>
<reference evidence="1" key="3">
    <citation type="submission" date="2023-06" db="EMBL/GenBank/DDBJ databases">
        <authorList>
            <person name="Sun Q."/>
            <person name="Zhou Y."/>
        </authorList>
    </citation>
    <scope>NUCLEOTIDE SEQUENCE</scope>
    <source>
        <strain evidence="1">CGMCC 1.10859</strain>
    </source>
</reference>
<protein>
    <submittedName>
        <fullName evidence="1">Uncharacterized protein</fullName>
    </submittedName>
</protein>
<dbReference type="EMBL" id="FNOB01000028">
    <property type="protein sequence ID" value="SDX76101.1"/>
    <property type="molecule type" value="Genomic_DNA"/>
</dbReference>
<dbReference type="Proteomes" id="UP000634647">
    <property type="component" value="Unassembled WGS sequence"/>
</dbReference>
<dbReference type="Proteomes" id="UP000199541">
    <property type="component" value="Unassembled WGS sequence"/>
</dbReference>
<gene>
    <name evidence="1" type="ORF">GCM10008024_37360</name>
    <name evidence="2" type="ORF">SAMN05444006_1288</name>
</gene>
<dbReference type="AlphaFoldDB" id="A0AAN4UUK2"/>
<dbReference type="EMBL" id="BNAB01000027">
    <property type="protein sequence ID" value="GHE05674.1"/>
    <property type="molecule type" value="Genomic_DNA"/>
</dbReference>
<sequence length="73" mass="7881">MTPRYIARSWHVPPQTVVQALGLAPGRGHPEPLDVLARKAGIPLTRAIAQVRAAIARERAAKGDPARDRASRP</sequence>
<name>A0AAN4UUK2_9RHOB</name>
<dbReference type="RefSeq" id="WP_143037579.1">
    <property type="nucleotide sequence ID" value="NZ_BNAB01000027.1"/>
</dbReference>
<reference evidence="2 3" key="2">
    <citation type="submission" date="2016-10" db="EMBL/GenBank/DDBJ databases">
        <authorList>
            <person name="Varghese N."/>
            <person name="Submissions S."/>
        </authorList>
    </citation>
    <scope>NUCLEOTIDE SEQUENCE [LARGE SCALE GENOMIC DNA]</scope>
    <source>
        <strain evidence="2 3">DSM 24802</strain>
    </source>
</reference>
<organism evidence="1 4">
    <name type="scientific">Allgaiera indica</name>
    <dbReference type="NCBI Taxonomy" id="765699"/>
    <lineage>
        <taxon>Bacteria</taxon>
        <taxon>Pseudomonadati</taxon>
        <taxon>Pseudomonadota</taxon>
        <taxon>Alphaproteobacteria</taxon>
        <taxon>Rhodobacterales</taxon>
        <taxon>Paracoccaceae</taxon>
        <taxon>Allgaiera</taxon>
    </lineage>
</organism>
<evidence type="ECO:0000313" key="3">
    <source>
        <dbReference type="Proteomes" id="UP000199541"/>
    </source>
</evidence>
<evidence type="ECO:0000313" key="1">
    <source>
        <dbReference type="EMBL" id="GHE05674.1"/>
    </source>
</evidence>
<reference evidence="1" key="1">
    <citation type="journal article" date="2014" name="Int. J. Syst. Evol. Microbiol.">
        <title>Complete genome sequence of Corynebacterium casei LMG S-19264T (=DSM 44701T), isolated from a smear-ripened cheese.</title>
        <authorList>
            <consortium name="US DOE Joint Genome Institute (JGI-PGF)"/>
            <person name="Walter F."/>
            <person name="Albersmeier A."/>
            <person name="Kalinowski J."/>
            <person name="Ruckert C."/>
        </authorList>
    </citation>
    <scope>NUCLEOTIDE SEQUENCE</scope>
    <source>
        <strain evidence="1">CGMCC 1.10859</strain>
    </source>
</reference>
<accession>A0AAN4UUK2</accession>
<comment type="caution">
    <text evidence="1">The sequence shown here is derived from an EMBL/GenBank/DDBJ whole genome shotgun (WGS) entry which is preliminary data.</text>
</comment>
<proteinExistence type="predicted"/>
<keyword evidence="3" id="KW-1185">Reference proteome</keyword>
<evidence type="ECO:0000313" key="4">
    <source>
        <dbReference type="Proteomes" id="UP000634647"/>
    </source>
</evidence>